<dbReference type="Pfam" id="PF07690">
    <property type="entry name" value="MFS_1"/>
    <property type="match status" value="1"/>
</dbReference>
<evidence type="ECO:0000256" key="3">
    <source>
        <dbReference type="ARBA" id="ARBA00022448"/>
    </source>
</evidence>
<gene>
    <name evidence="10" type="ORF">BEP19_14120</name>
</gene>
<evidence type="ECO:0000256" key="4">
    <source>
        <dbReference type="ARBA" id="ARBA00022475"/>
    </source>
</evidence>
<protein>
    <recommendedName>
        <fullName evidence="9">Major facilitator superfamily (MFS) profile domain-containing protein</fullName>
    </recommendedName>
</protein>
<dbReference type="InterPro" id="IPR020846">
    <property type="entry name" value="MFS_dom"/>
</dbReference>
<proteinExistence type="inferred from homology"/>
<name>A0A419SEJ9_9BACL</name>
<dbReference type="SUPFAM" id="SSF103473">
    <property type="entry name" value="MFS general substrate transporter"/>
    <property type="match status" value="1"/>
</dbReference>
<comment type="subcellular location">
    <subcellularLocation>
        <location evidence="1">Cell membrane</location>
        <topology evidence="1">Multi-pass membrane protein</topology>
    </subcellularLocation>
</comment>
<feature type="transmembrane region" description="Helical" evidence="8">
    <location>
        <begin position="281"/>
        <end position="299"/>
    </location>
</feature>
<dbReference type="InterPro" id="IPR036259">
    <property type="entry name" value="MFS_trans_sf"/>
</dbReference>
<dbReference type="Gene3D" id="1.20.1250.20">
    <property type="entry name" value="MFS general substrate transporter like domains"/>
    <property type="match status" value="1"/>
</dbReference>
<keyword evidence="6 8" id="KW-1133">Transmembrane helix</keyword>
<dbReference type="InterPro" id="IPR011701">
    <property type="entry name" value="MFS"/>
</dbReference>
<keyword evidence="11" id="KW-1185">Reference proteome</keyword>
<feature type="transmembrane region" description="Helical" evidence="8">
    <location>
        <begin position="217"/>
        <end position="238"/>
    </location>
</feature>
<feature type="transmembrane region" description="Helical" evidence="8">
    <location>
        <begin position="50"/>
        <end position="69"/>
    </location>
</feature>
<feature type="transmembrane region" description="Helical" evidence="8">
    <location>
        <begin position="250"/>
        <end position="269"/>
    </location>
</feature>
<keyword evidence="5 8" id="KW-0812">Transmembrane</keyword>
<evidence type="ECO:0000256" key="6">
    <source>
        <dbReference type="ARBA" id="ARBA00022989"/>
    </source>
</evidence>
<dbReference type="EMBL" id="MCHY01000011">
    <property type="protein sequence ID" value="RKD21755.1"/>
    <property type="molecule type" value="Genomic_DNA"/>
</dbReference>
<feature type="transmembrane region" description="Helical" evidence="8">
    <location>
        <begin position="338"/>
        <end position="359"/>
    </location>
</feature>
<dbReference type="RefSeq" id="WP_120190872.1">
    <property type="nucleotide sequence ID" value="NZ_MCHY01000011.1"/>
</dbReference>
<dbReference type="AlphaFoldDB" id="A0A419SEJ9"/>
<feature type="transmembrane region" description="Helical" evidence="8">
    <location>
        <begin position="365"/>
        <end position="386"/>
    </location>
</feature>
<keyword evidence="7 8" id="KW-0472">Membrane</keyword>
<sequence length="405" mass="45059">MIEQGTKAYWRAVIALSLASYFVFAMIYLTQPLLPLFTDQFQISPATASLSLSIVTFSISLSLLIYGPISDAIGRKSIMNWTMFGAVAMTVVCGFATNYYWLLTFRALQGFFLAGLPAIAMAYMSEEFSPGALSLGMGMYISANSLGGMSGRLSSGVIADLWGWKASFFVIGIISLGFVFSFHKLLPPSKRFQKIPFHFREATNAMIEHVKNRTLRVAFLIGGLHFFVFLGSFNYMTFRLSADPYNLSPTFLGLLFLTYFAGSIGSTVAGRLSQRWGKMSCLKVGIILLALGLICTLHPSLIVILIGLILICFSFFFSHSLSASWVNSHVMFARASASSLYLVSYYLGGSLGSVYLGWFWNVWRWPGVVLGDLLILTITFTGCWYLRNVEKREEQTEDFMLRRSG</sequence>
<keyword evidence="3" id="KW-0813">Transport</keyword>
<evidence type="ECO:0000256" key="7">
    <source>
        <dbReference type="ARBA" id="ARBA00023136"/>
    </source>
</evidence>
<comment type="similarity">
    <text evidence="2">Belongs to the major facilitator superfamily.</text>
</comment>
<evidence type="ECO:0000256" key="2">
    <source>
        <dbReference type="ARBA" id="ARBA00008335"/>
    </source>
</evidence>
<dbReference type="PROSITE" id="PS50850">
    <property type="entry name" value="MFS"/>
    <property type="match status" value="1"/>
</dbReference>
<evidence type="ECO:0000259" key="9">
    <source>
        <dbReference type="PROSITE" id="PS50850"/>
    </source>
</evidence>
<evidence type="ECO:0000256" key="1">
    <source>
        <dbReference type="ARBA" id="ARBA00004651"/>
    </source>
</evidence>
<evidence type="ECO:0000256" key="5">
    <source>
        <dbReference type="ARBA" id="ARBA00022692"/>
    </source>
</evidence>
<dbReference type="PANTHER" id="PTHR43271">
    <property type="entry name" value="BLL2771 PROTEIN"/>
    <property type="match status" value="1"/>
</dbReference>
<feature type="transmembrane region" description="Helical" evidence="8">
    <location>
        <begin position="12"/>
        <end position="30"/>
    </location>
</feature>
<feature type="transmembrane region" description="Helical" evidence="8">
    <location>
        <begin position="305"/>
        <end position="326"/>
    </location>
</feature>
<dbReference type="Proteomes" id="UP000284219">
    <property type="component" value="Unassembled WGS sequence"/>
</dbReference>
<feature type="transmembrane region" description="Helical" evidence="8">
    <location>
        <begin position="81"/>
        <end position="101"/>
    </location>
</feature>
<feature type="transmembrane region" description="Helical" evidence="8">
    <location>
        <begin position="162"/>
        <end position="182"/>
    </location>
</feature>
<dbReference type="CDD" id="cd17324">
    <property type="entry name" value="MFS_NepI_like"/>
    <property type="match status" value="1"/>
</dbReference>
<comment type="caution">
    <text evidence="10">The sequence shown here is derived from an EMBL/GenBank/DDBJ whole genome shotgun (WGS) entry which is preliminary data.</text>
</comment>
<evidence type="ECO:0000313" key="11">
    <source>
        <dbReference type="Proteomes" id="UP000284219"/>
    </source>
</evidence>
<dbReference type="GO" id="GO:0022857">
    <property type="term" value="F:transmembrane transporter activity"/>
    <property type="evidence" value="ECO:0007669"/>
    <property type="project" value="InterPro"/>
</dbReference>
<feature type="domain" description="Major facilitator superfamily (MFS) profile" evidence="9">
    <location>
        <begin position="12"/>
        <end position="389"/>
    </location>
</feature>
<accession>A0A419SEJ9</accession>
<dbReference type="PANTHER" id="PTHR43271:SF1">
    <property type="entry name" value="INNER MEMBRANE TRANSPORT PROTEIN YNFM"/>
    <property type="match status" value="1"/>
</dbReference>
<evidence type="ECO:0000313" key="10">
    <source>
        <dbReference type="EMBL" id="RKD21755.1"/>
    </source>
</evidence>
<evidence type="ECO:0000256" key="8">
    <source>
        <dbReference type="SAM" id="Phobius"/>
    </source>
</evidence>
<dbReference type="OrthoDB" id="63984at2"/>
<organism evidence="10 11">
    <name type="scientific">Ammoniphilus oxalaticus</name>
    <dbReference type="NCBI Taxonomy" id="66863"/>
    <lineage>
        <taxon>Bacteria</taxon>
        <taxon>Bacillati</taxon>
        <taxon>Bacillota</taxon>
        <taxon>Bacilli</taxon>
        <taxon>Bacillales</taxon>
        <taxon>Paenibacillaceae</taxon>
        <taxon>Aneurinibacillus group</taxon>
        <taxon>Ammoniphilus</taxon>
    </lineage>
</organism>
<keyword evidence="4" id="KW-1003">Cell membrane</keyword>
<reference evidence="10 11" key="1">
    <citation type="submission" date="2016-08" db="EMBL/GenBank/DDBJ databases">
        <title>Novel Firmicute Genomes.</title>
        <authorList>
            <person name="Poppleton D.I."/>
            <person name="Gribaldo S."/>
        </authorList>
    </citation>
    <scope>NUCLEOTIDE SEQUENCE [LARGE SCALE GENOMIC DNA]</scope>
    <source>
        <strain evidence="10 11">RAOx-1</strain>
    </source>
</reference>
<dbReference type="GO" id="GO:0005886">
    <property type="term" value="C:plasma membrane"/>
    <property type="evidence" value="ECO:0007669"/>
    <property type="project" value="UniProtKB-SubCell"/>
</dbReference>